<proteinExistence type="predicted"/>
<keyword evidence="3" id="KW-1185">Reference proteome</keyword>
<reference evidence="2" key="3">
    <citation type="submission" date="2015-04" db="UniProtKB">
        <authorList>
            <consortium name="EnsemblPlants"/>
        </authorList>
    </citation>
    <scope>IDENTIFICATION</scope>
    <source>
        <strain evidence="2">cv. Jemalong A17</strain>
    </source>
</reference>
<protein>
    <recommendedName>
        <fullName evidence="4">Endonuclease/exonuclease/phosphatase family protein</fullName>
    </recommendedName>
</protein>
<evidence type="ECO:0000313" key="3">
    <source>
        <dbReference type="Proteomes" id="UP000002051"/>
    </source>
</evidence>
<evidence type="ECO:0008006" key="4">
    <source>
        <dbReference type="Google" id="ProtNLM"/>
    </source>
</evidence>
<dbReference type="EMBL" id="CM001222">
    <property type="protein sequence ID" value="KEH26093.1"/>
    <property type="molecule type" value="Genomic_DNA"/>
</dbReference>
<dbReference type="EnsemblPlants" id="KEH26093">
    <property type="protein sequence ID" value="KEH26093"/>
    <property type="gene ID" value="MTR_6g044785"/>
</dbReference>
<accession>A0A072UAH6</accession>
<dbReference type="InterPro" id="IPR036691">
    <property type="entry name" value="Endo/exonu/phosph_ase_sf"/>
</dbReference>
<dbReference type="Gene3D" id="3.60.10.10">
    <property type="entry name" value="Endonuclease/exonuclease/phosphatase"/>
    <property type="match status" value="1"/>
</dbReference>
<evidence type="ECO:0000313" key="2">
    <source>
        <dbReference type="EnsemblPlants" id="KEH26093"/>
    </source>
</evidence>
<reference evidence="1 3" key="1">
    <citation type="journal article" date="2011" name="Nature">
        <title>The Medicago genome provides insight into the evolution of rhizobial symbioses.</title>
        <authorList>
            <person name="Young N.D."/>
            <person name="Debelle F."/>
            <person name="Oldroyd G.E."/>
            <person name="Geurts R."/>
            <person name="Cannon S.B."/>
            <person name="Udvardi M.K."/>
            <person name="Benedito V.A."/>
            <person name="Mayer K.F."/>
            <person name="Gouzy J."/>
            <person name="Schoof H."/>
            <person name="Van de Peer Y."/>
            <person name="Proost S."/>
            <person name="Cook D.R."/>
            <person name="Meyers B.C."/>
            <person name="Spannagl M."/>
            <person name="Cheung F."/>
            <person name="De Mita S."/>
            <person name="Krishnakumar V."/>
            <person name="Gundlach H."/>
            <person name="Zhou S."/>
            <person name="Mudge J."/>
            <person name="Bharti A.K."/>
            <person name="Murray J.D."/>
            <person name="Naoumkina M.A."/>
            <person name="Rosen B."/>
            <person name="Silverstein K.A."/>
            <person name="Tang H."/>
            <person name="Rombauts S."/>
            <person name="Zhao P.X."/>
            <person name="Zhou P."/>
            <person name="Barbe V."/>
            <person name="Bardou P."/>
            <person name="Bechner M."/>
            <person name="Bellec A."/>
            <person name="Berger A."/>
            <person name="Berges H."/>
            <person name="Bidwell S."/>
            <person name="Bisseling T."/>
            <person name="Choisne N."/>
            <person name="Couloux A."/>
            <person name="Denny R."/>
            <person name="Deshpande S."/>
            <person name="Dai X."/>
            <person name="Doyle J.J."/>
            <person name="Dudez A.M."/>
            <person name="Farmer A.D."/>
            <person name="Fouteau S."/>
            <person name="Franken C."/>
            <person name="Gibelin C."/>
            <person name="Gish J."/>
            <person name="Goldstein S."/>
            <person name="Gonzalez A.J."/>
            <person name="Green P.J."/>
            <person name="Hallab A."/>
            <person name="Hartog M."/>
            <person name="Hua A."/>
            <person name="Humphray S.J."/>
            <person name="Jeong D.H."/>
            <person name="Jing Y."/>
            <person name="Jocker A."/>
            <person name="Kenton S.M."/>
            <person name="Kim D.J."/>
            <person name="Klee K."/>
            <person name="Lai H."/>
            <person name="Lang C."/>
            <person name="Lin S."/>
            <person name="Macmil S.L."/>
            <person name="Magdelenat G."/>
            <person name="Matthews L."/>
            <person name="McCorrison J."/>
            <person name="Monaghan E.L."/>
            <person name="Mun J.H."/>
            <person name="Najar F.Z."/>
            <person name="Nicholson C."/>
            <person name="Noirot C."/>
            <person name="O'Bleness M."/>
            <person name="Paule C.R."/>
            <person name="Poulain J."/>
            <person name="Prion F."/>
            <person name="Qin B."/>
            <person name="Qu C."/>
            <person name="Retzel E.F."/>
            <person name="Riddle C."/>
            <person name="Sallet E."/>
            <person name="Samain S."/>
            <person name="Samson N."/>
            <person name="Sanders I."/>
            <person name="Saurat O."/>
            <person name="Scarpelli C."/>
            <person name="Schiex T."/>
            <person name="Segurens B."/>
            <person name="Severin A.J."/>
            <person name="Sherrier D.J."/>
            <person name="Shi R."/>
            <person name="Sims S."/>
            <person name="Singer S.R."/>
            <person name="Sinharoy S."/>
            <person name="Sterck L."/>
            <person name="Viollet A."/>
            <person name="Wang B.B."/>
            <person name="Wang K."/>
            <person name="Wang M."/>
            <person name="Wang X."/>
            <person name="Warfsmann J."/>
            <person name="Weissenbach J."/>
            <person name="White D.D."/>
            <person name="White J.D."/>
            <person name="Wiley G.B."/>
            <person name="Wincker P."/>
            <person name="Xing Y."/>
            <person name="Yang L."/>
            <person name="Yao Z."/>
            <person name="Ying F."/>
            <person name="Zhai J."/>
            <person name="Zhou L."/>
            <person name="Zuber A."/>
            <person name="Denarie J."/>
            <person name="Dixon R.A."/>
            <person name="May G.D."/>
            <person name="Schwartz D.C."/>
            <person name="Rogers J."/>
            <person name="Quetier F."/>
            <person name="Town C.D."/>
            <person name="Roe B.A."/>
        </authorList>
    </citation>
    <scope>NUCLEOTIDE SEQUENCE [LARGE SCALE GENOMIC DNA]</scope>
    <source>
        <strain evidence="1">A17</strain>
        <strain evidence="2 3">cv. Jemalong A17</strain>
    </source>
</reference>
<dbReference type="SUPFAM" id="SSF56219">
    <property type="entry name" value="DNase I-like"/>
    <property type="match status" value="1"/>
</dbReference>
<name>A0A072UAH6_MEDTR</name>
<dbReference type="Proteomes" id="UP000002051">
    <property type="component" value="Chromosome 6"/>
</dbReference>
<organism evidence="1 3">
    <name type="scientific">Medicago truncatula</name>
    <name type="common">Barrel medic</name>
    <name type="synonym">Medicago tribuloides</name>
    <dbReference type="NCBI Taxonomy" id="3880"/>
    <lineage>
        <taxon>Eukaryota</taxon>
        <taxon>Viridiplantae</taxon>
        <taxon>Streptophyta</taxon>
        <taxon>Embryophyta</taxon>
        <taxon>Tracheophyta</taxon>
        <taxon>Spermatophyta</taxon>
        <taxon>Magnoliopsida</taxon>
        <taxon>eudicotyledons</taxon>
        <taxon>Gunneridae</taxon>
        <taxon>Pentapetalae</taxon>
        <taxon>rosids</taxon>
        <taxon>fabids</taxon>
        <taxon>Fabales</taxon>
        <taxon>Fabaceae</taxon>
        <taxon>Papilionoideae</taxon>
        <taxon>50 kb inversion clade</taxon>
        <taxon>NPAAA clade</taxon>
        <taxon>Hologalegina</taxon>
        <taxon>IRL clade</taxon>
        <taxon>Trifolieae</taxon>
        <taxon>Medicago</taxon>
    </lineage>
</organism>
<sequence length="234" mass="25761">MRNVSADTLTLQLLSQYREKEDITKHATDGLEVGIEDYAMIVQDRDIQVAGGDLWVIPKGCTKAADANVCGIGGLIGVKYKGDKGNIFNVLSKEVRRSFREEVGRIFAKGEYRGGLGYFEKQGEFCGGLLSSTIDGASGGLLTVWDRSCVDVSSTSSFPHVLVIRGRVLKTNEKFVIDDVYPLCDTTAKQVLWDQLSHFDNNSVANLCLCGDFNSVRSDGIKPQVHDYIEVVKR</sequence>
<reference evidence="1 3" key="2">
    <citation type="journal article" date="2014" name="BMC Genomics">
        <title>An improved genome release (version Mt4.0) for the model legume Medicago truncatula.</title>
        <authorList>
            <person name="Tang H."/>
            <person name="Krishnakumar V."/>
            <person name="Bidwell S."/>
            <person name="Rosen B."/>
            <person name="Chan A."/>
            <person name="Zhou S."/>
            <person name="Gentzbittel L."/>
            <person name="Childs K.L."/>
            <person name="Yandell M."/>
            <person name="Gundlach H."/>
            <person name="Mayer K.F."/>
            <person name="Schwartz D.C."/>
            <person name="Town C.D."/>
        </authorList>
    </citation>
    <scope>GENOME REANNOTATION</scope>
    <source>
        <strain evidence="1">A17</strain>
        <strain evidence="2 3">cv. Jemalong A17</strain>
    </source>
</reference>
<evidence type="ECO:0000313" key="1">
    <source>
        <dbReference type="EMBL" id="KEH26093.1"/>
    </source>
</evidence>
<dbReference type="HOGENOM" id="CLU_1186543_0_0_1"/>
<dbReference type="AlphaFoldDB" id="A0A072UAH6"/>
<gene>
    <name evidence="1" type="ordered locus">MTR_6g044785</name>
</gene>